<name>A0ABN0ZDC5_9BACI</name>
<protein>
    <recommendedName>
        <fullName evidence="3">YqzE family protein</fullName>
    </recommendedName>
</protein>
<gene>
    <name evidence="1" type="ORF">GCM10008983_20900</name>
</gene>
<proteinExistence type="predicted"/>
<evidence type="ECO:0000313" key="2">
    <source>
        <dbReference type="Proteomes" id="UP001501459"/>
    </source>
</evidence>
<dbReference type="InterPro" id="IPR025622">
    <property type="entry name" value="YqzE"/>
</dbReference>
<keyword evidence="2" id="KW-1185">Reference proteome</keyword>
<dbReference type="Proteomes" id="UP001501459">
    <property type="component" value="Unassembled WGS sequence"/>
</dbReference>
<evidence type="ECO:0000313" key="1">
    <source>
        <dbReference type="EMBL" id="GAA0443487.1"/>
    </source>
</evidence>
<dbReference type="EMBL" id="BAAADM010000054">
    <property type="protein sequence ID" value="GAA0443487.1"/>
    <property type="molecule type" value="Genomic_DNA"/>
</dbReference>
<sequence length="61" mass="7320">MSFNEYVKYMVQRFTKLLDTPAEERQSRKTDPSDEPNQAIYTTRWLGLLPFAWKVFFNKAD</sequence>
<dbReference type="Pfam" id="PF14038">
    <property type="entry name" value="YqzE"/>
    <property type="match status" value="1"/>
</dbReference>
<evidence type="ECO:0008006" key="3">
    <source>
        <dbReference type="Google" id="ProtNLM"/>
    </source>
</evidence>
<dbReference type="RefSeq" id="WP_343752878.1">
    <property type="nucleotide sequence ID" value="NZ_BAAADM010000054.1"/>
</dbReference>
<organism evidence="1 2">
    <name type="scientific">Lentibacillus halophilus</name>
    <dbReference type="NCBI Taxonomy" id="295065"/>
    <lineage>
        <taxon>Bacteria</taxon>
        <taxon>Bacillati</taxon>
        <taxon>Bacillota</taxon>
        <taxon>Bacilli</taxon>
        <taxon>Bacillales</taxon>
        <taxon>Bacillaceae</taxon>
        <taxon>Lentibacillus</taxon>
    </lineage>
</organism>
<accession>A0ABN0ZDC5</accession>
<reference evidence="1 2" key="1">
    <citation type="journal article" date="2019" name="Int. J. Syst. Evol. Microbiol.">
        <title>The Global Catalogue of Microorganisms (GCM) 10K type strain sequencing project: providing services to taxonomists for standard genome sequencing and annotation.</title>
        <authorList>
            <consortium name="The Broad Institute Genomics Platform"/>
            <consortium name="The Broad Institute Genome Sequencing Center for Infectious Disease"/>
            <person name="Wu L."/>
            <person name="Ma J."/>
        </authorList>
    </citation>
    <scope>NUCLEOTIDE SEQUENCE [LARGE SCALE GENOMIC DNA]</scope>
    <source>
        <strain evidence="1 2">JCM 12149</strain>
    </source>
</reference>
<comment type="caution">
    <text evidence="1">The sequence shown here is derived from an EMBL/GenBank/DDBJ whole genome shotgun (WGS) entry which is preliminary data.</text>
</comment>